<evidence type="ECO:0000256" key="3">
    <source>
        <dbReference type="ARBA" id="ARBA00022801"/>
    </source>
</evidence>
<dbReference type="GO" id="GO:0046872">
    <property type="term" value="F:metal ion binding"/>
    <property type="evidence" value="ECO:0007669"/>
    <property type="project" value="UniProtKB-KW"/>
</dbReference>
<dbReference type="PANTHER" id="PTHR46017">
    <property type="entry name" value="ALPHA-MANNOSIDASE 2C1"/>
    <property type="match status" value="1"/>
</dbReference>
<dbReference type="Gene3D" id="3.20.110.10">
    <property type="entry name" value="Glycoside hydrolase 38, N terminal domain"/>
    <property type="match status" value="1"/>
</dbReference>
<dbReference type="GO" id="GO:0004559">
    <property type="term" value="F:alpha-mannosidase activity"/>
    <property type="evidence" value="ECO:0007669"/>
    <property type="project" value="UniProtKB-EC"/>
</dbReference>
<dbReference type="InterPro" id="IPR000602">
    <property type="entry name" value="Glyco_hydro_38_N"/>
</dbReference>
<reference evidence="6 7" key="1">
    <citation type="submission" date="2020-07" db="EMBL/GenBank/DDBJ databases">
        <title>Sequencing the genomes of 1000 actinobacteria strains.</title>
        <authorList>
            <person name="Klenk H.-P."/>
        </authorList>
    </citation>
    <scope>NUCLEOTIDE SEQUENCE [LARGE SCALE GENOMIC DNA]</scope>
    <source>
        <strain evidence="6 7">DSM 103164</strain>
    </source>
</reference>
<keyword evidence="3 6" id="KW-0378">Hydrolase</keyword>
<organism evidence="6 7">
    <name type="scientific">Naumannella cuiyingiana</name>
    <dbReference type="NCBI Taxonomy" id="1347891"/>
    <lineage>
        <taxon>Bacteria</taxon>
        <taxon>Bacillati</taxon>
        <taxon>Actinomycetota</taxon>
        <taxon>Actinomycetes</taxon>
        <taxon>Propionibacteriales</taxon>
        <taxon>Propionibacteriaceae</taxon>
        <taxon>Naumannella</taxon>
    </lineage>
</organism>
<name>A0A7Z0D5V4_9ACTN</name>
<dbReference type="CDD" id="cd10789">
    <property type="entry name" value="GH38N_AMII_ER_cytosolic"/>
    <property type="match status" value="1"/>
</dbReference>
<dbReference type="InterPro" id="IPR028995">
    <property type="entry name" value="Glyco_hydro_57/38_cen_sf"/>
</dbReference>
<dbReference type="Proteomes" id="UP000527616">
    <property type="component" value="Unassembled WGS sequence"/>
</dbReference>
<keyword evidence="2" id="KW-0479">Metal-binding</keyword>
<dbReference type="Gene3D" id="1.20.1270.50">
    <property type="entry name" value="Glycoside hydrolase family 38, central domain"/>
    <property type="match status" value="1"/>
</dbReference>
<gene>
    <name evidence="6" type="ORF">GGQ54_000009</name>
</gene>
<proteinExistence type="inferred from homology"/>
<dbReference type="Gene3D" id="2.70.98.30">
    <property type="entry name" value="Golgi alpha-mannosidase II, domain 4"/>
    <property type="match status" value="1"/>
</dbReference>
<dbReference type="Pfam" id="PF07748">
    <property type="entry name" value="Glyco_hydro_38C"/>
    <property type="match status" value="1"/>
</dbReference>
<evidence type="ECO:0000256" key="4">
    <source>
        <dbReference type="ARBA" id="ARBA00023295"/>
    </source>
</evidence>
<protein>
    <submittedName>
        <fullName evidence="6">Alpha-mannosidase</fullName>
        <ecNumber evidence="6">3.2.1.24</ecNumber>
    </submittedName>
</protein>
<dbReference type="SUPFAM" id="SSF74650">
    <property type="entry name" value="Galactose mutarotase-like"/>
    <property type="match status" value="1"/>
</dbReference>
<dbReference type="GO" id="GO:0006013">
    <property type="term" value="P:mannose metabolic process"/>
    <property type="evidence" value="ECO:0007669"/>
    <property type="project" value="InterPro"/>
</dbReference>
<evidence type="ECO:0000256" key="2">
    <source>
        <dbReference type="ARBA" id="ARBA00022723"/>
    </source>
</evidence>
<dbReference type="RefSeq" id="WP_179443527.1">
    <property type="nucleotide sequence ID" value="NZ_JACBZS010000001.1"/>
</dbReference>
<evidence type="ECO:0000313" key="6">
    <source>
        <dbReference type="EMBL" id="NYI69449.1"/>
    </source>
</evidence>
<dbReference type="Pfam" id="PF17677">
    <property type="entry name" value="Glyco_hydro38C2"/>
    <property type="match status" value="1"/>
</dbReference>
<comment type="caution">
    <text evidence="6">The sequence shown here is derived from an EMBL/GenBank/DDBJ whole genome shotgun (WGS) entry which is preliminary data.</text>
</comment>
<dbReference type="InterPro" id="IPR054723">
    <property type="entry name" value="Ams1-like_N"/>
</dbReference>
<dbReference type="EMBL" id="JACBZS010000001">
    <property type="protein sequence ID" value="NYI69449.1"/>
    <property type="molecule type" value="Genomic_DNA"/>
</dbReference>
<dbReference type="InterPro" id="IPR011330">
    <property type="entry name" value="Glyco_hydro/deAcase_b/a-brl"/>
</dbReference>
<dbReference type="SUPFAM" id="SSF88713">
    <property type="entry name" value="Glycoside hydrolase/deacetylase"/>
    <property type="match status" value="1"/>
</dbReference>
<dbReference type="InterPro" id="IPR015341">
    <property type="entry name" value="Glyco_hydro_38_cen"/>
</dbReference>
<dbReference type="GO" id="GO:0009313">
    <property type="term" value="P:oligosaccharide catabolic process"/>
    <property type="evidence" value="ECO:0007669"/>
    <property type="project" value="TreeGrafter"/>
</dbReference>
<dbReference type="Pfam" id="PF22907">
    <property type="entry name" value="Ams1-like_1st"/>
    <property type="match status" value="1"/>
</dbReference>
<dbReference type="InterPro" id="IPR041147">
    <property type="entry name" value="GH38_C"/>
</dbReference>
<dbReference type="Pfam" id="PF01074">
    <property type="entry name" value="Glyco_hydro_38N"/>
    <property type="match status" value="1"/>
</dbReference>
<dbReference type="FunFam" id="1.20.1270.50:FF:000004">
    <property type="entry name" value="alpha-mannosidase 2C1 isoform X1"/>
    <property type="match status" value="1"/>
</dbReference>
<keyword evidence="4 6" id="KW-0326">Glycosidase</keyword>
<accession>A0A7Z0D5V4</accession>
<keyword evidence="7" id="KW-1185">Reference proteome</keyword>
<dbReference type="InterPro" id="IPR011682">
    <property type="entry name" value="Glyco_hydro_38_C"/>
</dbReference>
<evidence type="ECO:0000256" key="1">
    <source>
        <dbReference type="ARBA" id="ARBA00009792"/>
    </source>
</evidence>
<dbReference type="EC" id="3.2.1.24" evidence="6"/>
<sequence>MYPERALLQERLARFRRDHLEPAVVRDRVPLTITRWDAPGEPVPFDEAAAASYTRADIGDPWGRPWGTTWFRLTGAIPGAWHDQPGTRAELIVDLGWTGGPGFQAEALAYRPDGTIIKALEPYNSWLPVTGDAIDVLVEAAGNPDLNTDFRPSPMGDKATAPRDPLYRLRTVEAALLDEVIIELLADLDVLDGLMAELPESSPRRAEILAATQRAVDAVDPDDVPGTARAGRDQLADVLARPASASAHTVYAVGHAHIDSAWLWPVRETIRKCARTFSNVCDLMDRDPDFVFACSSAQQYAWMKEHYPDVFARITEKVAEGRFVPVGGMWVESDTNMPGGEAMARQFVAGKTFFLDNFGVDTEEVWLPDSFGYSAGLPQIARAAGARWFLTQKISWNQTNKMPHHTFWWEGIDGSKIFTHFPPVDTYNAQLSQDELAHAERNYADAARANLSLAPFGWGDGGGGPTREQLAAGRRAADLEGSPRVRFSTPRAFFTEARELDTNPPTWRGEMYLELHRGTLTSQARTKRGNRRSEHLLREAELWASTATLLRGAAYPYDELTELWQLVLLQQFHDILPGSSIAWVHADAERNYAAIQSRLEEIIAQALSVLGDSAAGSTMIANAAPHARDGVPAMAIGAPTTATPATVVADGDNHVLDNGSVRAVIDPHGRITSLIDAASGREAIAPGGAGNVLELHRDIPNQWDAWDIDEHYRRNVVELADASASEAAVEPDGSAVVTVSRDHGRSTITQRIVLRPGADALEIETVTDWHERQKLLKLGFALDVHAEHSSAETQFGHVRRPTHVNTSWEWARFEFCAHRFLHVGEPGYGVAIANDATYGHEVVATPRAGGGRATTVRLSLLRAPLYPDPEADQGEHRHVVAVRPGAGIAEAVELGYRTNLEPRRLAATQPVDPLIRIDNPAIVVESIKLAEDRSGDVIVRLYESLGGRADGLLTTGFPAGEIRETDLIERTPPEASGAVRTDGDGTALALRPFQLLTLRISPAS</sequence>
<dbReference type="InterPro" id="IPR011013">
    <property type="entry name" value="Gal_mutarotase_sf_dom"/>
</dbReference>
<dbReference type="Pfam" id="PF09261">
    <property type="entry name" value="Alpha-mann_mid"/>
    <property type="match status" value="1"/>
</dbReference>
<dbReference type="InterPro" id="IPR037094">
    <property type="entry name" value="Glyco_hydro_38_cen_sf"/>
</dbReference>
<feature type="domain" description="Glycoside hydrolase family 38 central" evidence="5">
    <location>
        <begin position="514"/>
        <end position="592"/>
    </location>
</feature>
<dbReference type="PANTHER" id="PTHR46017:SF1">
    <property type="entry name" value="ALPHA-MANNOSIDASE 2C1"/>
    <property type="match status" value="1"/>
</dbReference>
<dbReference type="SUPFAM" id="SSF88688">
    <property type="entry name" value="Families 57/38 glycoside transferase middle domain"/>
    <property type="match status" value="1"/>
</dbReference>
<dbReference type="SMART" id="SM00872">
    <property type="entry name" value="Alpha-mann_mid"/>
    <property type="match status" value="1"/>
</dbReference>
<comment type="similarity">
    <text evidence="1">Belongs to the glycosyl hydrolase 38 family.</text>
</comment>
<evidence type="ECO:0000313" key="7">
    <source>
        <dbReference type="Proteomes" id="UP000527616"/>
    </source>
</evidence>
<dbReference type="FunFam" id="3.20.110.10:FF:000002">
    <property type="entry name" value="alpha-mannosidase 2C1 isoform X1"/>
    <property type="match status" value="1"/>
</dbReference>
<evidence type="ECO:0000259" key="5">
    <source>
        <dbReference type="SMART" id="SM00872"/>
    </source>
</evidence>
<dbReference type="GO" id="GO:0030246">
    <property type="term" value="F:carbohydrate binding"/>
    <property type="evidence" value="ECO:0007669"/>
    <property type="project" value="InterPro"/>
</dbReference>
<dbReference type="AlphaFoldDB" id="A0A7Z0D5V4"/>
<dbReference type="InterPro" id="IPR027291">
    <property type="entry name" value="Glyco_hydro_38_N_sf"/>
</dbReference>